<proteinExistence type="predicted"/>
<protein>
    <submittedName>
        <fullName evidence="2">Uncharacterized protein</fullName>
    </submittedName>
</protein>
<reference evidence="2" key="1">
    <citation type="submission" date="2022-11" db="UniProtKB">
        <authorList>
            <consortium name="WormBaseParasite"/>
        </authorList>
    </citation>
    <scope>IDENTIFICATION</scope>
</reference>
<organism evidence="1 2">
    <name type="scientific">Panagrolaimus sp. ES5</name>
    <dbReference type="NCBI Taxonomy" id="591445"/>
    <lineage>
        <taxon>Eukaryota</taxon>
        <taxon>Metazoa</taxon>
        <taxon>Ecdysozoa</taxon>
        <taxon>Nematoda</taxon>
        <taxon>Chromadorea</taxon>
        <taxon>Rhabditida</taxon>
        <taxon>Tylenchina</taxon>
        <taxon>Panagrolaimomorpha</taxon>
        <taxon>Panagrolaimoidea</taxon>
        <taxon>Panagrolaimidae</taxon>
        <taxon>Panagrolaimus</taxon>
    </lineage>
</organism>
<evidence type="ECO:0000313" key="2">
    <source>
        <dbReference type="WBParaSite" id="ES5_v2.g25822.t1"/>
    </source>
</evidence>
<name>A0AC34G7Y1_9BILA</name>
<accession>A0AC34G7Y1</accession>
<dbReference type="Proteomes" id="UP000887579">
    <property type="component" value="Unplaced"/>
</dbReference>
<dbReference type="WBParaSite" id="ES5_v2.g25822.t1">
    <property type="protein sequence ID" value="ES5_v2.g25822.t1"/>
    <property type="gene ID" value="ES5_v2.g25822"/>
</dbReference>
<sequence>MVKIYRPITETWTFTKESFLEMFDTNNKIYHISKFGSVFPNIYHSLRLGQGGRNHKGKQFLHMEFFIFASRTIANISVNFKNANMEINLENVTSKSETFYLPYKSLTQEMYVDGICEVEISGLFEIEKD</sequence>
<evidence type="ECO:0000313" key="1">
    <source>
        <dbReference type="Proteomes" id="UP000887579"/>
    </source>
</evidence>